<dbReference type="InterPro" id="IPR006544">
    <property type="entry name" value="P-type_TPase_V"/>
</dbReference>
<keyword evidence="12" id="KW-1185">Reference proteome</keyword>
<dbReference type="Gene3D" id="3.40.1110.10">
    <property type="entry name" value="Calcium-transporting ATPase, cytoplasmic domain N"/>
    <property type="match status" value="1"/>
</dbReference>
<evidence type="ECO:0000256" key="8">
    <source>
        <dbReference type="ARBA" id="ARBA00022967"/>
    </source>
</evidence>
<evidence type="ECO:0000256" key="2">
    <source>
        <dbReference type="ARBA" id="ARBA00022553"/>
    </source>
</evidence>
<dbReference type="InterPro" id="IPR023299">
    <property type="entry name" value="ATPase_P-typ_cyto_dom_N"/>
</dbReference>
<organism evidence="11 12">
    <name type="scientific">Ancylostoma duodenale</name>
    <dbReference type="NCBI Taxonomy" id="51022"/>
    <lineage>
        <taxon>Eukaryota</taxon>
        <taxon>Metazoa</taxon>
        <taxon>Ecdysozoa</taxon>
        <taxon>Nematoda</taxon>
        <taxon>Chromadorea</taxon>
        <taxon>Rhabditida</taxon>
        <taxon>Rhabditina</taxon>
        <taxon>Rhabditomorpha</taxon>
        <taxon>Strongyloidea</taxon>
        <taxon>Ancylostomatidae</taxon>
        <taxon>Ancylostomatinae</taxon>
        <taxon>Ancylostoma</taxon>
    </lineage>
</organism>
<feature type="non-terminal residue" evidence="11">
    <location>
        <position position="254"/>
    </location>
</feature>
<sequence length="254" mass="28147">GGAQDWILYNERTTCEVNNVSEACRLSFYEGPLQGSSLRRVIVRALDIITITVPPALPAAMSVGIINAQLRLKNKEIYCISPSTINTCGAINVVCFDKTGTLTEDGLDFHVLRGVEEANGSDRPSFTTECRRMVREELPQQGELVNAIATCHSLTRINGILHGDPLDLILFQQTGWVLEEAGADESDHDETEMFDLVQPTVIKPPQNANKADEEYSIIRQFTFSSSLQRMSVIVFNPSSDDRTMTLYCKGSPEM</sequence>
<dbReference type="InterPro" id="IPR023298">
    <property type="entry name" value="ATPase_P-typ_TM_dom_sf"/>
</dbReference>
<protein>
    <submittedName>
        <fullName evidence="11">IC domain protein, HAD ATPase, P-type family</fullName>
    </submittedName>
</protein>
<proteinExistence type="predicted"/>
<evidence type="ECO:0000256" key="10">
    <source>
        <dbReference type="ARBA" id="ARBA00023136"/>
    </source>
</evidence>
<evidence type="ECO:0000256" key="1">
    <source>
        <dbReference type="ARBA" id="ARBA00004141"/>
    </source>
</evidence>
<evidence type="ECO:0000256" key="3">
    <source>
        <dbReference type="ARBA" id="ARBA00022692"/>
    </source>
</evidence>
<keyword evidence="5" id="KW-0547">Nucleotide-binding</keyword>
<keyword evidence="10" id="KW-0472">Membrane</keyword>
<keyword evidence="2" id="KW-0597">Phosphoprotein</keyword>
<dbReference type="GO" id="GO:0046872">
    <property type="term" value="F:metal ion binding"/>
    <property type="evidence" value="ECO:0007669"/>
    <property type="project" value="UniProtKB-KW"/>
</dbReference>
<evidence type="ECO:0000313" key="11">
    <source>
        <dbReference type="EMBL" id="KIH42404.1"/>
    </source>
</evidence>
<dbReference type="InterPro" id="IPR023214">
    <property type="entry name" value="HAD_sf"/>
</dbReference>
<keyword evidence="7" id="KW-0460">Magnesium</keyword>
<accession>A0A0C2F601</accession>
<name>A0A0C2F601_9BILA</name>
<evidence type="ECO:0000256" key="7">
    <source>
        <dbReference type="ARBA" id="ARBA00022842"/>
    </source>
</evidence>
<dbReference type="EMBL" id="KN795758">
    <property type="protein sequence ID" value="KIH42404.1"/>
    <property type="molecule type" value="Genomic_DNA"/>
</dbReference>
<evidence type="ECO:0000313" key="12">
    <source>
        <dbReference type="Proteomes" id="UP000054047"/>
    </source>
</evidence>
<dbReference type="SUPFAM" id="SSF81665">
    <property type="entry name" value="Calcium ATPase, transmembrane domain M"/>
    <property type="match status" value="1"/>
</dbReference>
<comment type="subcellular location">
    <subcellularLocation>
        <location evidence="1">Membrane</location>
        <topology evidence="1">Multi-pass membrane protein</topology>
    </subcellularLocation>
</comment>
<keyword evidence="8" id="KW-1278">Translocase</keyword>
<dbReference type="OrthoDB" id="48943at2759"/>
<evidence type="ECO:0000256" key="5">
    <source>
        <dbReference type="ARBA" id="ARBA00022741"/>
    </source>
</evidence>
<reference evidence="11 12" key="1">
    <citation type="submission" date="2013-12" db="EMBL/GenBank/DDBJ databases">
        <title>Draft genome of the parsitic nematode Ancylostoma duodenale.</title>
        <authorList>
            <person name="Mitreva M."/>
        </authorList>
    </citation>
    <scope>NUCLEOTIDE SEQUENCE [LARGE SCALE GENOMIC DNA]</scope>
    <source>
        <strain evidence="11 12">Zhejiang</strain>
    </source>
</reference>
<evidence type="ECO:0000256" key="6">
    <source>
        <dbReference type="ARBA" id="ARBA00022840"/>
    </source>
</evidence>
<dbReference type="PROSITE" id="PS00154">
    <property type="entry name" value="ATPASE_E1_E2"/>
    <property type="match status" value="1"/>
</dbReference>
<gene>
    <name evidence="11" type="ORF">ANCDUO_27611</name>
</gene>
<keyword evidence="3" id="KW-0812">Transmembrane</keyword>
<dbReference type="GO" id="GO:0140358">
    <property type="term" value="F:P-type transmembrane transporter activity"/>
    <property type="evidence" value="ECO:0007669"/>
    <property type="project" value="InterPro"/>
</dbReference>
<dbReference type="PANTHER" id="PTHR45630">
    <property type="entry name" value="CATION-TRANSPORTING ATPASE-RELATED"/>
    <property type="match status" value="1"/>
</dbReference>
<keyword evidence="6" id="KW-0067">ATP-binding</keyword>
<dbReference type="Proteomes" id="UP000054047">
    <property type="component" value="Unassembled WGS sequence"/>
</dbReference>
<dbReference type="GO" id="GO:0016020">
    <property type="term" value="C:membrane"/>
    <property type="evidence" value="ECO:0007669"/>
    <property type="project" value="UniProtKB-SubCell"/>
</dbReference>
<dbReference type="Gene3D" id="1.20.1110.10">
    <property type="entry name" value="Calcium-transporting ATPase, transmembrane domain"/>
    <property type="match status" value="1"/>
</dbReference>
<dbReference type="GO" id="GO:0006874">
    <property type="term" value="P:intracellular calcium ion homeostasis"/>
    <property type="evidence" value="ECO:0007669"/>
    <property type="project" value="TreeGrafter"/>
</dbReference>
<dbReference type="InterPro" id="IPR018303">
    <property type="entry name" value="ATPase_P-typ_P_site"/>
</dbReference>
<evidence type="ECO:0000256" key="4">
    <source>
        <dbReference type="ARBA" id="ARBA00022723"/>
    </source>
</evidence>
<dbReference type="GO" id="GO:0005524">
    <property type="term" value="F:ATP binding"/>
    <property type="evidence" value="ECO:0007669"/>
    <property type="project" value="UniProtKB-KW"/>
</dbReference>
<dbReference type="PANTHER" id="PTHR45630:SF8">
    <property type="entry name" value="CATION-TRANSPORTING ATPASE"/>
    <property type="match status" value="1"/>
</dbReference>
<dbReference type="Gene3D" id="3.40.50.1000">
    <property type="entry name" value="HAD superfamily/HAD-like"/>
    <property type="match status" value="1"/>
</dbReference>
<dbReference type="AlphaFoldDB" id="A0A0C2F601"/>
<keyword evidence="4" id="KW-0479">Metal-binding</keyword>
<keyword evidence="9" id="KW-1133">Transmembrane helix</keyword>
<evidence type="ECO:0000256" key="9">
    <source>
        <dbReference type="ARBA" id="ARBA00022989"/>
    </source>
</evidence>
<feature type="non-terminal residue" evidence="11">
    <location>
        <position position="1"/>
    </location>
</feature>
<dbReference type="SUPFAM" id="SSF81660">
    <property type="entry name" value="Metal cation-transporting ATPase, ATP-binding domain N"/>
    <property type="match status" value="1"/>
</dbReference>
<dbReference type="GO" id="GO:0015203">
    <property type="term" value="F:polyamine transmembrane transporter activity"/>
    <property type="evidence" value="ECO:0007669"/>
    <property type="project" value="TreeGrafter"/>
</dbReference>
<dbReference type="GO" id="GO:0019829">
    <property type="term" value="F:ATPase-coupled monoatomic cation transmembrane transporter activity"/>
    <property type="evidence" value="ECO:0007669"/>
    <property type="project" value="TreeGrafter"/>
</dbReference>